<dbReference type="Proteomes" id="UP001201812">
    <property type="component" value="Unassembled WGS sequence"/>
</dbReference>
<organism evidence="2 3">
    <name type="scientific">Ditylenchus destructor</name>
    <dbReference type="NCBI Taxonomy" id="166010"/>
    <lineage>
        <taxon>Eukaryota</taxon>
        <taxon>Metazoa</taxon>
        <taxon>Ecdysozoa</taxon>
        <taxon>Nematoda</taxon>
        <taxon>Chromadorea</taxon>
        <taxon>Rhabditida</taxon>
        <taxon>Tylenchina</taxon>
        <taxon>Tylenchomorpha</taxon>
        <taxon>Sphaerularioidea</taxon>
        <taxon>Anguinidae</taxon>
        <taxon>Anguininae</taxon>
        <taxon>Ditylenchus</taxon>
    </lineage>
</organism>
<accession>A0AAD4N0W8</accession>
<keyword evidence="3" id="KW-1185">Reference proteome</keyword>
<gene>
    <name evidence="2" type="ORF">DdX_09350</name>
</gene>
<reference evidence="2" key="1">
    <citation type="submission" date="2022-01" db="EMBL/GenBank/DDBJ databases">
        <title>Genome Sequence Resource for Two Populations of Ditylenchus destructor, the Migratory Endoparasitic Phytonematode.</title>
        <authorList>
            <person name="Zhang H."/>
            <person name="Lin R."/>
            <person name="Xie B."/>
        </authorList>
    </citation>
    <scope>NUCLEOTIDE SEQUENCE</scope>
    <source>
        <strain evidence="2">BazhouSP</strain>
    </source>
</reference>
<evidence type="ECO:0000313" key="2">
    <source>
        <dbReference type="EMBL" id="KAI1712726.1"/>
    </source>
</evidence>
<dbReference type="AlphaFoldDB" id="A0AAD4N0W8"/>
<keyword evidence="1" id="KW-0732">Signal</keyword>
<evidence type="ECO:0000256" key="1">
    <source>
        <dbReference type="SAM" id="SignalP"/>
    </source>
</evidence>
<evidence type="ECO:0000313" key="3">
    <source>
        <dbReference type="Proteomes" id="UP001201812"/>
    </source>
</evidence>
<protein>
    <submittedName>
        <fullName evidence="2">Uncharacterized protein</fullName>
    </submittedName>
</protein>
<dbReference type="EMBL" id="JAKKPZ010000017">
    <property type="protein sequence ID" value="KAI1712726.1"/>
    <property type="molecule type" value="Genomic_DNA"/>
</dbReference>
<comment type="caution">
    <text evidence="2">The sequence shown here is derived from an EMBL/GenBank/DDBJ whole genome shotgun (WGS) entry which is preliminary data.</text>
</comment>
<feature type="signal peptide" evidence="1">
    <location>
        <begin position="1"/>
        <end position="20"/>
    </location>
</feature>
<sequence length="108" mass="12474">MNSSWSNVYFSLLLFVTVAGLAMCGLIGDRTEFNDENANRPSRFFHHPTNFDLLSPPRYEKRQSYFDSLAGQSLGKRSGPNTFRIPFREAGYRSSPDKSYEYFPNLFQ</sequence>
<proteinExistence type="predicted"/>
<name>A0AAD4N0W8_9BILA</name>
<feature type="chain" id="PRO_5042047644" evidence="1">
    <location>
        <begin position="21"/>
        <end position="108"/>
    </location>
</feature>